<dbReference type="InterPro" id="IPR002048">
    <property type="entry name" value="EF_hand_dom"/>
</dbReference>
<dbReference type="GO" id="GO:0005509">
    <property type="term" value="F:calcium ion binding"/>
    <property type="evidence" value="ECO:0007669"/>
    <property type="project" value="InterPro"/>
</dbReference>
<gene>
    <name evidence="3" type="ORF">GH714_027958</name>
</gene>
<evidence type="ECO:0000259" key="2">
    <source>
        <dbReference type="PROSITE" id="PS50222"/>
    </source>
</evidence>
<reference evidence="3 4" key="1">
    <citation type="journal article" date="2020" name="Mol. Plant">
        <title>The Chromosome-Based Rubber Tree Genome Provides New Insights into Spurge Genome Evolution and Rubber Biosynthesis.</title>
        <authorList>
            <person name="Liu J."/>
            <person name="Shi C."/>
            <person name="Shi C.C."/>
            <person name="Li W."/>
            <person name="Zhang Q.J."/>
            <person name="Zhang Y."/>
            <person name="Li K."/>
            <person name="Lu H.F."/>
            <person name="Shi C."/>
            <person name="Zhu S.T."/>
            <person name="Xiao Z.Y."/>
            <person name="Nan H."/>
            <person name="Yue Y."/>
            <person name="Zhu X.G."/>
            <person name="Wu Y."/>
            <person name="Hong X.N."/>
            <person name="Fan G.Y."/>
            <person name="Tong Y."/>
            <person name="Zhang D."/>
            <person name="Mao C.L."/>
            <person name="Liu Y.L."/>
            <person name="Hao S.J."/>
            <person name="Liu W.Q."/>
            <person name="Lv M.Q."/>
            <person name="Zhang H.B."/>
            <person name="Liu Y."/>
            <person name="Hu-Tang G.R."/>
            <person name="Wang J.P."/>
            <person name="Wang J.H."/>
            <person name="Sun Y.H."/>
            <person name="Ni S.B."/>
            <person name="Chen W.B."/>
            <person name="Zhang X.C."/>
            <person name="Jiao Y.N."/>
            <person name="Eichler E.E."/>
            <person name="Li G.H."/>
            <person name="Liu X."/>
            <person name="Gao L.Z."/>
        </authorList>
    </citation>
    <scope>NUCLEOTIDE SEQUENCE [LARGE SCALE GENOMIC DNA]</scope>
    <source>
        <strain evidence="4">cv. GT1</strain>
        <tissue evidence="3">Leaf</tissue>
    </source>
</reference>
<evidence type="ECO:0000313" key="3">
    <source>
        <dbReference type="EMBL" id="KAF2314618.1"/>
    </source>
</evidence>
<dbReference type="Proteomes" id="UP000467840">
    <property type="component" value="Chromosome 15"/>
</dbReference>
<dbReference type="SUPFAM" id="SSF47473">
    <property type="entry name" value="EF-hand"/>
    <property type="match status" value="1"/>
</dbReference>
<evidence type="ECO:0000313" key="4">
    <source>
        <dbReference type="Proteomes" id="UP000467840"/>
    </source>
</evidence>
<dbReference type="Pfam" id="PF13499">
    <property type="entry name" value="EF-hand_7"/>
    <property type="match status" value="1"/>
</dbReference>
<comment type="caution">
    <text evidence="3">The sequence shown here is derived from an EMBL/GenBank/DDBJ whole genome shotgun (WGS) entry which is preliminary data.</text>
</comment>
<organism evidence="3 4">
    <name type="scientific">Hevea brasiliensis</name>
    <name type="common">Para rubber tree</name>
    <name type="synonym">Siphonia brasiliensis</name>
    <dbReference type="NCBI Taxonomy" id="3981"/>
    <lineage>
        <taxon>Eukaryota</taxon>
        <taxon>Viridiplantae</taxon>
        <taxon>Streptophyta</taxon>
        <taxon>Embryophyta</taxon>
        <taxon>Tracheophyta</taxon>
        <taxon>Spermatophyta</taxon>
        <taxon>Magnoliopsida</taxon>
        <taxon>eudicotyledons</taxon>
        <taxon>Gunneridae</taxon>
        <taxon>Pentapetalae</taxon>
        <taxon>rosids</taxon>
        <taxon>fabids</taxon>
        <taxon>Malpighiales</taxon>
        <taxon>Euphorbiaceae</taxon>
        <taxon>Crotonoideae</taxon>
        <taxon>Micrandreae</taxon>
        <taxon>Hevea</taxon>
    </lineage>
</organism>
<dbReference type="EMBL" id="JAAGAX010000005">
    <property type="protein sequence ID" value="KAF2314618.1"/>
    <property type="molecule type" value="Genomic_DNA"/>
</dbReference>
<evidence type="ECO:0000256" key="1">
    <source>
        <dbReference type="ARBA" id="ARBA00022837"/>
    </source>
</evidence>
<feature type="domain" description="EF-hand" evidence="2">
    <location>
        <begin position="1"/>
        <end position="28"/>
    </location>
</feature>
<name>A0A6A6MQC6_HEVBR</name>
<protein>
    <recommendedName>
        <fullName evidence="2">EF-hand domain-containing protein</fullName>
    </recommendedName>
</protein>
<keyword evidence="1" id="KW-0106">Calcium</keyword>
<sequence>MFKAMDTDNSGAITFDELKAGLRRYGSTMKDTEIRYLMDADGRIDYGEFVAMMQKGNAGIGRRTMRNSLNMSMRDAPGAQ</sequence>
<dbReference type="InterPro" id="IPR018247">
    <property type="entry name" value="EF_Hand_1_Ca_BS"/>
</dbReference>
<keyword evidence="4" id="KW-1185">Reference proteome</keyword>
<dbReference type="PROSITE" id="PS50222">
    <property type="entry name" value="EF_HAND_2"/>
    <property type="match status" value="1"/>
</dbReference>
<dbReference type="InterPro" id="IPR011992">
    <property type="entry name" value="EF-hand-dom_pair"/>
</dbReference>
<proteinExistence type="predicted"/>
<dbReference type="Gene3D" id="1.10.238.10">
    <property type="entry name" value="EF-hand"/>
    <property type="match status" value="1"/>
</dbReference>
<dbReference type="PROSITE" id="PS00018">
    <property type="entry name" value="EF_HAND_1"/>
    <property type="match status" value="1"/>
</dbReference>
<dbReference type="CDD" id="cd00051">
    <property type="entry name" value="EFh"/>
    <property type="match status" value="1"/>
</dbReference>
<dbReference type="AlphaFoldDB" id="A0A6A6MQC6"/>
<accession>A0A6A6MQC6</accession>